<dbReference type="RefSeq" id="WP_378136511.1">
    <property type="nucleotide sequence ID" value="NZ_JBHSMI010000029.1"/>
</dbReference>
<evidence type="ECO:0000256" key="4">
    <source>
        <dbReference type="ARBA" id="ARBA00022679"/>
    </source>
</evidence>
<evidence type="ECO:0000256" key="1">
    <source>
        <dbReference type="ARBA" id="ARBA00000085"/>
    </source>
</evidence>
<dbReference type="Pfam" id="PF02518">
    <property type="entry name" value="HATPase_c"/>
    <property type="match status" value="1"/>
</dbReference>
<evidence type="ECO:0000313" key="12">
    <source>
        <dbReference type="Proteomes" id="UP001596113"/>
    </source>
</evidence>
<evidence type="ECO:0000313" key="11">
    <source>
        <dbReference type="EMBL" id="MFC5405348.1"/>
    </source>
</evidence>
<dbReference type="CDD" id="cd00075">
    <property type="entry name" value="HATPase"/>
    <property type="match status" value="1"/>
</dbReference>
<evidence type="ECO:0000256" key="9">
    <source>
        <dbReference type="SAM" id="Phobius"/>
    </source>
</evidence>
<proteinExistence type="predicted"/>
<dbReference type="GO" id="GO:0016301">
    <property type="term" value="F:kinase activity"/>
    <property type="evidence" value="ECO:0007669"/>
    <property type="project" value="UniProtKB-KW"/>
</dbReference>
<dbReference type="InterPro" id="IPR036890">
    <property type="entry name" value="HATPase_C_sf"/>
</dbReference>
<dbReference type="InterPro" id="IPR003594">
    <property type="entry name" value="HATPase_dom"/>
</dbReference>
<name>A0ABW0HYB7_9BACL</name>
<organism evidence="11 12">
    <name type="scientific">Cohnella soli</name>
    <dbReference type="NCBI Taxonomy" id="425005"/>
    <lineage>
        <taxon>Bacteria</taxon>
        <taxon>Bacillati</taxon>
        <taxon>Bacillota</taxon>
        <taxon>Bacilli</taxon>
        <taxon>Bacillales</taxon>
        <taxon>Paenibacillaceae</taxon>
        <taxon>Cohnella</taxon>
    </lineage>
</organism>
<feature type="domain" description="Histidine kinase" evidence="10">
    <location>
        <begin position="224"/>
        <end position="435"/>
    </location>
</feature>
<dbReference type="InterPro" id="IPR005467">
    <property type="entry name" value="His_kinase_dom"/>
</dbReference>
<keyword evidence="7" id="KW-0067">ATP-binding</keyword>
<evidence type="ECO:0000256" key="8">
    <source>
        <dbReference type="ARBA" id="ARBA00023012"/>
    </source>
</evidence>
<reference evidence="12" key="1">
    <citation type="journal article" date="2019" name="Int. J. Syst. Evol. Microbiol.">
        <title>The Global Catalogue of Microorganisms (GCM) 10K type strain sequencing project: providing services to taxonomists for standard genome sequencing and annotation.</title>
        <authorList>
            <consortium name="The Broad Institute Genomics Platform"/>
            <consortium name="The Broad Institute Genome Sequencing Center for Infectious Disease"/>
            <person name="Wu L."/>
            <person name="Ma J."/>
        </authorList>
    </citation>
    <scope>NUCLEOTIDE SEQUENCE [LARGE SCALE GENOMIC DNA]</scope>
    <source>
        <strain evidence="12">CGMCC 1.18575</strain>
    </source>
</reference>
<comment type="caution">
    <text evidence="11">The sequence shown here is derived from an EMBL/GenBank/DDBJ whole genome shotgun (WGS) entry which is preliminary data.</text>
</comment>
<keyword evidence="9" id="KW-1133">Transmembrane helix</keyword>
<evidence type="ECO:0000256" key="2">
    <source>
        <dbReference type="ARBA" id="ARBA00012438"/>
    </source>
</evidence>
<dbReference type="EMBL" id="JBHSMI010000029">
    <property type="protein sequence ID" value="MFC5405348.1"/>
    <property type="molecule type" value="Genomic_DNA"/>
</dbReference>
<accession>A0ABW0HYB7</accession>
<dbReference type="Gene3D" id="3.30.565.10">
    <property type="entry name" value="Histidine kinase-like ATPase, C-terminal domain"/>
    <property type="match status" value="1"/>
</dbReference>
<dbReference type="PANTHER" id="PTHR43065">
    <property type="entry name" value="SENSOR HISTIDINE KINASE"/>
    <property type="match status" value="1"/>
</dbReference>
<keyword evidence="12" id="KW-1185">Reference proteome</keyword>
<evidence type="ECO:0000256" key="5">
    <source>
        <dbReference type="ARBA" id="ARBA00022741"/>
    </source>
</evidence>
<dbReference type="SMART" id="SM00387">
    <property type="entry name" value="HATPase_c"/>
    <property type="match status" value="1"/>
</dbReference>
<keyword evidence="6 11" id="KW-0418">Kinase</keyword>
<dbReference type="PROSITE" id="PS50109">
    <property type="entry name" value="HIS_KIN"/>
    <property type="match status" value="1"/>
</dbReference>
<keyword evidence="8" id="KW-0902">Two-component regulatory system</keyword>
<gene>
    <name evidence="11" type="ORF">ACFPOF_21610</name>
</gene>
<feature type="transmembrane region" description="Helical" evidence="9">
    <location>
        <begin position="115"/>
        <end position="134"/>
    </location>
</feature>
<sequence>MLYYFFALLLAAVVILFNDIRSETNRWAAFFLSCAAIGGVTDSLHKAHFDFGAQATQFINLVWTPYAVLIFSLVYGGVAPAKMRVYKRVLLLPVGMMLASTCLSAEYTLNDQLLLAWAAPYYLASCYAMIASFLQERDRPNKKKRLITAIIVVPTLLAVLVLIYGARAIWPDFDFFNYISVFIGYSLAAGLLGTFLYSVLGVKLRFERDPLEGAMKAAGSGSALLNHTLKNEIGKIAISSANLKASIPANDDVSQQHLDIIASASGHMLAMVSRIHDKTKEIVLREQPCRLDQLCDECRSQGQPLLSNDQSLNITANYVVRPLVLCDPVHMKEVVNNLLSNAIEALPSARGNVEIRLDANKKGLLLTVEDNGAGIPAHRLAQVFEPFFSTKNRSRNFGLGLSYVHNVMRKSGGSVRVRSREHIGTAVELFIPRHKIIQANEGKSE</sequence>
<keyword evidence="9" id="KW-0812">Transmembrane</keyword>
<feature type="transmembrane region" description="Helical" evidence="9">
    <location>
        <begin position="90"/>
        <end position="109"/>
    </location>
</feature>
<comment type="catalytic activity">
    <reaction evidence="1">
        <text>ATP + protein L-histidine = ADP + protein N-phospho-L-histidine.</text>
        <dbReference type="EC" id="2.7.13.3"/>
    </reaction>
</comment>
<protein>
    <recommendedName>
        <fullName evidence="2">histidine kinase</fullName>
        <ecNumber evidence="2">2.7.13.3</ecNumber>
    </recommendedName>
</protein>
<keyword evidence="9" id="KW-0472">Membrane</keyword>
<dbReference type="Proteomes" id="UP001596113">
    <property type="component" value="Unassembled WGS sequence"/>
</dbReference>
<evidence type="ECO:0000256" key="7">
    <source>
        <dbReference type="ARBA" id="ARBA00022840"/>
    </source>
</evidence>
<evidence type="ECO:0000256" key="6">
    <source>
        <dbReference type="ARBA" id="ARBA00022777"/>
    </source>
</evidence>
<feature type="transmembrane region" description="Helical" evidence="9">
    <location>
        <begin position="178"/>
        <end position="200"/>
    </location>
</feature>
<feature type="transmembrane region" description="Helical" evidence="9">
    <location>
        <begin position="146"/>
        <end position="166"/>
    </location>
</feature>
<keyword evidence="3" id="KW-0597">Phosphoprotein</keyword>
<dbReference type="PANTHER" id="PTHR43065:SF10">
    <property type="entry name" value="PEROXIDE STRESS-ACTIVATED HISTIDINE KINASE MAK3"/>
    <property type="match status" value="1"/>
</dbReference>
<keyword evidence="4" id="KW-0808">Transferase</keyword>
<dbReference type="InterPro" id="IPR004358">
    <property type="entry name" value="Sig_transdc_His_kin-like_C"/>
</dbReference>
<feature type="transmembrane region" description="Helical" evidence="9">
    <location>
        <begin position="58"/>
        <end position="78"/>
    </location>
</feature>
<dbReference type="SUPFAM" id="SSF55874">
    <property type="entry name" value="ATPase domain of HSP90 chaperone/DNA topoisomerase II/histidine kinase"/>
    <property type="match status" value="1"/>
</dbReference>
<keyword evidence="5" id="KW-0547">Nucleotide-binding</keyword>
<evidence type="ECO:0000259" key="10">
    <source>
        <dbReference type="PROSITE" id="PS50109"/>
    </source>
</evidence>
<dbReference type="EC" id="2.7.13.3" evidence="2"/>
<evidence type="ECO:0000256" key="3">
    <source>
        <dbReference type="ARBA" id="ARBA00022553"/>
    </source>
</evidence>
<dbReference type="PRINTS" id="PR00344">
    <property type="entry name" value="BCTRLSENSOR"/>
</dbReference>